<keyword evidence="2" id="KW-1185">Reference proteome</keyword>
<dbReference type="Proteomes" id="UP000228621">
    <property type="component" value="Unassembled WGS sequence"/>
</dbReference>
<name>A0A2A5JKQ7_PSEO7</name>
<protein>
    <submittedName>
        <fullName evidence="1">Uncharacterized protein</fullName>
    </submittedName>
</protein>
<comment type="caution">
    <text evidence="1">The sequence shown here is derived from an EMBL/GenBank/DDBJ whole genome shotgun (WGS) entry which is preliminary data.</text>
</comment>
<evidence type="ECO:0000313" key="1">
    <source>
        <dbReference type="EMBL" id="PCK30015.1"/>
    </source>
</evidence>
<evidence type="ECO:0000313" key="2">
    <source>
        <dbReference type="Proteomes" id="UP000228621"/>
    </source>
</evidence>
<dbReference type="EMBL" id="NKHF01000099">
    <property type="protein sequence ID" value="PCK30015.1"/>
    <property type="molecule type" value="Genomic_DNA"/>
</dbReference>
<organism evidence="1 2">
    <name type="scientific">Pseudoalteromonas piscicida</name>
    <dbReference type="NCBI Taxonomy" id="43662"/>
    <lineage>
        <taxon>Bacteria</taxon>
        <taxon>Pseudomonadati</taxon>
        <taxon>Pseudomonadota</taxon>
        <taxon>Gammaproteobacteria</taxon>
        <taxon>Alteromonadales</taxon>
        <taxon>Pseudoalteromonadaceae</taxon>
        <taxon>Pseudoalteromonas</taxon>
    </lineage>
</organism>
<sequence length="89" mass="9907">MTQQSLSYIVTPGFLPSVEHSDEAAKTAPWKITNLQHEDIEKVVIDISELSGKSVNLYYELDSGSFDSGCSSVITVRYLLMHKTTLTIK</sequence>
<dbReference type="AlphaFoldDB" id="A0A2A5JKQ7"/>
<accession>A0A2A5JKQ7</accession>
<gene>
    <name evidence="1" type="ORF">CEX98_19695</name>
</gene>
<reference evidence="2" key="1">
    <citation type="journal article" date="2019" name="Genome Announc.">
        <title>Draft Genome Sequence of Pseudoalteromonas piscicida Strain 36Y ROTHPW, an Hypersaline Seawater Isolate from the South Coast of Sonora, Mexico.</title>
        <authorList>
            <person name="Sanchez-Diaz R."/>
            <person name="Molina-Garza Z.J."/>
            <person name="Cruz-Suarez L.E."/>
            <person name="Selvin J."/>
            <person name="Kiran G.S."/>
            <person name="Ibarra-Gamez J.C."/>
            <person name="Gomez-Gil B."/>
            <person name="Galaviz-Silva L."/>
        </authorList>
    </citation>
    <scope>NUCLEOTIDE SEQUENCE [LARGE SCALE GENOMIC DNA]</scope>
    <source>
        <strain evidence="2">36Y_RITHPW</strain>
    </source>
</reference>
<proteinExistence type="predicted"/>